<comment type="caution">
    <text evidence="2">The sequence shown here is derived from an EMBL/GenBank/DDBJ whole genome shotgun (WGS) entry which is preliminary data.</text>
</comment>
<gene>
    <name evidence="2" type="ORF">Bca52824_065323</name>
</gene>
<sequence>MYEFRGIDVAGSNSHVKVSDAPVSICFTGHTSFVEGGNDNPEDNMPGGRGDASDPRDNSVDGSSTGEGAPVEEDWCSAEKTHNE</sequence>
<dbReference type="EMBL" id="JAAMPC010000013">
    <property type="protein sequence ID" value="KAG2270768.1"/>
    <property type="molecule type" value="Genomic_DNA"/>
</dbReference>
<organism evidence="2 3">
    <name type="scientific">Brassica carinata</name>
    <name type="common">Ethiopian mustard</name>
    <name type="synonym">Abyssinian cabbage</name>
    <dbReference type="NCBI Taxonomy" id="52824"/>
    <lineage>
        <taxon>Eukaryota</taxon>
        <taxon>Viridiplantae</taxon>
        <taxon>Streptophyta</taxon>
        <taxon>Embryophyta</taxon>
        <taxon>Tracheophyta</taxon>
        <taxon>Spermatophyta</taxon>
        <taxon>Magnoliopsida</taxon>
        <taxon>eudicotyledons</taxon>
        <taxon>Gunneridae</taxon>
        <taxon>Pentapetalae</taxon>
        <taxon>rosids</taxon>
        <taxon>malvids</taxon>
        <taxon>Brassicales</taxon>
        <taxon>Brassicaceae</taxon>
        <taxon>Brassiceae</taxon>
        <taxon>Brassica</taxon>
    </lineage>
</organism>
<accession>A0A8X7QN72</accession>
<name>A0A8X7QN72_BRACI</name>
<protein>
    <submittedName>
        <fullName evidence="2">Uncharacterized protein</fullName>
    </submittedName>
</protein>
<evidence type="ECO:0000256" key="1">
    <source>
        <dbReference type="SAM" id="MobiDB-lite"/>
    </source>
</evidence>
<proteinExistence type="predicted"/>
<dbReference type="AlphaFoldDB" id="A0A8X7QN72"/>
<evidence type="ECO:0000313" key="3">
    <source>
        <dbReference type="Proteomes" id="UP000886595"/>
    </source>
</evidence>
<dbReference type="Proteomes" id="UP000886595">
    <property type="component" value="Unassembled WGS sequence"/>
</dbReference>
<feature type="region of interest" description="Disordered" evidence="1">
    <location>
        <begin position="33"/>
        <end position="84"/>
    </location>
</feature>
<evidence type="ECO:0000313" key="2">
    <source>
        <dbReference type="EMBL" id="KAG2270768.1"/>
    </source>
</evidence>
<reference evidence="2 3" key="1">
    <citation type="submission" date="2020-02" db="EMBL/GenBank/DDBJ databases">
        <authorList>
            <person name="Ma Q."/>
            <person name="Huang Y."/>
            <person name="Song X."/>
            <person name="Pei D."/>
        </authorList>
    </citation>
    <scope>NUCLEOTIDE SEQUENCE [LARGE SCALE GENOMIC DNA]</scope>
    <source>
        <strain evidence="2">Sxm20200214</strain>
        <tissue evidence="2">Leaf</tissue>
    </source>
</reference>
<keyword evidence="3" id="KW-1185">Reference proteome</keyword>